<protein>
    <recommendedName>
        <fullName evidence="3">Basal-body rod modification protein FlgD</fullName>
    </recommendedName>
</protein>
<dbReference type="NCBIfam" id="NF007197">
    <property type="entry name" value="PRK09618.1"/>
    <property type="match status" value="1"/>
</dbReference>
<comment type="similarity">
    <text evidence="1 3">Belongs to the FlgD family.</text>
</comment>
<gene>
    <name evidence="4" type="ORF">GCM10008967_23080</name>
</gene>
<evidence type="ECO:0000256" key="1">
    <source>
        <dbReference type="ARBA" id="ARBA00010577"/>
    </source>
</evidence>
<evidence type="ECO:0000256" key="3">
    <source>
        <dbReference type="RuleBase" id="RU362076"/>
    </source>
</evidence>
<dbReference type="EMBL" id="BAAADJ010000022">
    <property type="protein sequence ID" value="GAA0331844.1"/>
    <property type="molecule type" value="Genomic_DNA"/>
</dbReference>
<name>A0ABN0WCD0_9BACI</name>
<evidence type="ECO:0000313" key="4">
    <source>
        <dbReference type="EMBL" id="GAA0331844.1"/>
    </source>
</evidence>
<keyword evidence="2 3" id="KW-1005">Bacterial flagellum biogenesis</keyword>
<organism evidence="4 5">
    <name type="scientific">Bacillus carboniphilus</name>
    <dbReference type="NCBI Taxonomy" id="86663"/>
    <lineage>
        <taxon>Bacteria</taxon>
        <taxon>Bacillati</taxon>
        <taxon>Bacillota</taxon>
        <taxon>Bacilli</taxon>
        <taxon>Bacillales</taxon>
        <taxon>Bacillaceae</taxon>
        <taxon>Bacillus</taxon>
    </lineage>
</organism>
<sequence>MSNTIQSSYMLSNVKQEREVKDGGYLGKDEFLKILMAQLQNQDPLNPMQDKEFIAQMASFSSLEQMMNMSNSFQKLALSQQEANLINYQQLLGKQVSWQQTVGEGESLEILEGTGHINGIEFVEGQILFSLDNGSTISPGELTEINQFKGSQTIVDASHMIGLSVTWMNQAGEEVTSTVQAVSYKNGDVKFILDDEQAISQGQIIKVQKGIEE</sequence>
<dbReference type="Proteomes" id="UP001500782">
    <property type="component" value="Unassembled WGS sequence"/>
</dbReference>
<reference evidence="4 5" key="1">
    <citation type="journal article" date="2019" name="Int. J. Syst. Evol. Microbiol.">
        <title>The Global Catalogue of Microorganisms (GCM) 10K type strain sequencing project: providing services to taxonomists for standard genome sequencing and annotation.</title>
        <authorList>
            <consortium name="The Broad Institute Genomics Platform"/>
            <consortium name="The Broad Institute Genome Sequencing Center for Infectious Disease"/>
            <person name="Wu L."/>
            <person name="Ma J."/>
        </authorList>
    </citation>
    <scope>NUCLEOTIDE SEQUENCE [LARGE SCALE GENOMIC DNA]</scope>
    <source>
        <strain evidence="4 5">JCM 9731</strain>
    </source>
</reference>
<keyword evidence="5" id="KW-1185">Reference proteome</keyword>
<evidence type="ECO:0000256" key="2">
    <source>
        <dbReference type="ARBA" id="ARBA00022795"/>
    </source>
</evidence>
<dbReference type="Pfam" id="PF03963">
    <property type="entry name" value="FlgD"/>
    <property type="match status" value="1"/>
</dbReference>
<comment type="caution">
    <text evidence="4">The sequence shown here is derived from an EMBL/GenBank/DDBJ whole genome shotgun (WGS) entry which is preliminary data.</text>
</comment>
<dbReference type="InterPro" id="IPR005648">
    <property type="entry name" value="FlgD"/>
</dbReference>
<proteinExistence type="inferred from homology"/>
<dbReference type="RefSeq" id="WP_343799211.1">
    <property type="nucleotide sequence ID" value="NZ_BAAADJ010000022.1"/>
</dbReference>
<evidence type="ECO:0000313" key="5">
    <source>
        <dbReference type="Proteomes" id="UP001500782"/>
    </source>
</evidence>
<accession>A0ABN0WCD0</accession>
<comment type="function">
    <text evidence="3">Required for flagellar hook formation. May act as a scaffolding protein.</text>
</comment>